<dbReference type="RefSeq" id="WP_143879034.1">
    <property type="nucleotide sequence ID" value="NZ_CP041742.1"/>
</dbReference>
<proteinExistence type="predicted"/>
<evidence type="ECO:0000313" key="2">
    <source>
        <dbReference type="EMBL" id="QDQ73522.1"/>
    </source>
</evidence>
<evidence type="ECO:0000256" key="1">
    <source>
        <dbReference type="SAM" id="MobiDB-lite"/>
    </source>
</evidence>
<dbReference type="EMBL" id="CP041742">
    <property type="protein sequence ID" value="QDQ73522.1"/>
    <property type="molecule type" value="Genomic_DNA"/>
</dbReference>
<sequence>MDRSFNRVITGGSSRSAQQGEKMRTLLGVSIAAVVLASAANPAKAGTENRFQNAQGGVVCQLSIPTSDTMARAKATGFRNEGTTTAYAICGMESSNSHSDVGTILQLSMGLYSLNQSAKTVSCTAVNGFANGAPIYSTKNASVPANGTTATLSFDASDFGGTAGDPLPESDFWSITCALPGNSAIGNLVTKFTVNTPN</sequence>
<dbReference type="AlphaFoldDB" id="A0A516V4T1"/>
<dbReference type="Proteomes" id="UP000315891">
    <property type="component" value="Chromosome"/>
</dbReference>
<evidence type="ECO:0000313" key="3">
    <source>
        <dbReference type="Proteomes" id="UP000315891"/>
    </source>
</evidence>
<name>A0A516V4T1_9GAMM</name>
<reference evidence="2 3" key="1">
    <citation type="submission" date="2019-07" db="EMBL/GenBank/DDBJ databases">
        <title>Lysobacter weifangensis sp. nov., isolated from bensulfuron-methyl contaminated farmland soil.</title>
        <authorList>
            <person name="Zhao H."/>
        </authorList>
    </citation>
    <scope>NUCLEOTIDE SEQUENCE [LARGE SCALE GENOMIC DNA]</scope>
    <source>
        <strain evidence="2 3">CC-Bw-6</strain>
    </source>
</reference>
<gene>
    <name evidence="2" type="ORF">FNZ56_06375</name>
</gene>
<protein>
    <submittedName>
        <fullName evidence="2">Uncharacterized protein</fullName>
    </submittedName>
</protein>
<organism evidence="2 3">
    <name type="scientific">Pseudoluteimonas lycopersici</name>
    <dbReference type="NCBI Taxonomy" id="1324796"/>
    <lineage>
        <taxon>Bacteria</taxon>
        <taxon>Pseudomonadati</taxon>
        <taxon>Pseudomonadota</taxon>
        <taxon>Gammaproteobacteria</taxon>
        <taxon>Lysobacterales</taxon>
        <taxon>Lysobacteraceae</taxon>
        <taxon>Pseudoluteimonas</taxon>
    </lineage>
</organism>
<keyword evidence="3" id="KW-1185">Reference proteome</keyword>
<feature type="region of interest" description="Disordered" evidence="1">
    <location>
        <begin position="1"/>
        <end position="20"/>
    </location>
</feature>
<accession>A0A516V4T1</accession>
<dbReference type="OrthoDB" id="6063089at2"/>